<name>A0AA35CQX2_9CAUD</name>
<feature type="compositionally biased region" description="Basic and acidic residues" evidence="1">
    <location>
        <begin position="342"/>
        <end position="359"/>
    </location>
</feature>
<evidence type="ECO:0000256" key="1">
    <source>
        <dbReference type="SAM" id="MobiDB-lite"/>
    </source>
</evidence>
<dbReference type="KEGG" id="vg:80402207"/>
<reference evidence="2 3" key="1">
    <citation type="journal article" date="2022" name="Nat. Microbiol.">
        <title>Three families of Asgard archaeal viruses identified in metagenome-assembled genomes.</title>
        <authorList>
            <person name="Medvedeva S."/>
            <person name="Sun J."/>
            <person name="Yutin N."/>
            <person name="Koonin E.V."/>
            <person name="Nunoura T."/>
            <person name="Rinke C."/>
            <person name="Krupovic M."/>
        </authorList>
    </citation>
    <scope>NUCLEOTIDE SEQUENCE [LARGE SCALE GENOMIC DNA]</scope>
    <source>
        <strain evidence="2">VerdaV2</strain>
    </source>
</reference>
<dbReference type="RefSeq" id="YP_010772493.1">
    <property type="nucleotide sequence ID" value="NC_074645.1"/>
</dbReference>
<protein>
    <submittedName>
        <fullName evidence="2">Portal protein</fullName>
    </submittedName>
</protein>
<organism evidence="2 3">
    <name type="scientific">Thorarchaeia virus VerdaV2</name>
    <dbReference type="NCBI Taxonomy" id="3070171"/>
    <lineage>
        <taxon>Viruses</taxon>
        <taxon>Duplodnaviria</taxon>
        <taxon>Heunggongvirae</taxon>
        <taxon>Uroviricota</taxon>
        <taxon>Caudoviricetes</taxon>
        <taxon>Verdandiviridae</taxon>
        <taxon>Tonitrusvirus</taxon>
        <taxon>Tonitrusvirus shimokitaense</taxon>
    </lineage>
</organism>
<dbReference type="Proteomes" id="UP001162250">
    <property type="component" value="Segment"/>
</dbReference>
<sequence>MVKIFNRDKSGKYGENVYVPSLLKMGAVKYSNWEHREARIDEDPIAGNLVLKTAELITARPPIFLDKNDNELDKTRDTWEDERYNVLLKEVIESTRTHGYIALEPLKKPVNDRAWIVHDSSDIKTIKYQELEIESYRILPRIDGGIETSIIDHPKERTLSPEEVIHYYVGRYDRSLQGLAIVRRCWHALVRFTEIFESMAMYDSRIGNGVLLVIVDPEQYTSELDSLHKAVRNLNNRRYMILKTGAEGNPPDMKFLGSTSPIDFSTDLETCLKVIAGASGFPVRYLIGDPKGALSAAGEDTIAVWENLKSIFGEYKDFIRKVISWQEGGEAVNEKIAKIEFDDGGHLPEEGELPKSKEEGEGDLDALTPTDIIRQQKQLRGIKS</sequence>
<dbReference type="GeneID" id="80402207"/>
<dbReference type="EMBL" id="LC711078">
    <property type="protein sequence ID" value="BDI54897.1"/>
    <property type="molecule type" value="Genomic_DNA"/>
</dbReference>
<proteinExistence type="predicted"/>
<accession>A0AA35CQX2</accession>
<keyword evidence="3" id="KW-1185">Reference proteome</keyword>
<evidence type="ECO:0000313" key="2">
    <source>
        <dbReference type="EMBL" id="BDI54897.1"/>
    </source>
</evidence>
<feature type="region of interest" description="Disordered" evidence="1">
    <location>
        <begin position="342"/>
        <end position="369"/>
    </location>
</feature>
<evidence type="ECO:0000313" key="3">
    <source>
        <dbReference type="Proteomes" id="UP001162250"/>
    </source>
</evidence>